<dbReference type="PANTHER" id="PTHR42770:SF4">
    <property type="entry name" value="ARGININE_ORNITHINE ANTIPORTER-RELATED"/>
    <property type="match status" value="1"/>
</dbReference>
<reference evidence="10 11" key="1">
    <citation type="journal article" date="2019" name="Int. J. Syst. Evol. Microbiol.">
        <title>The Global Catalogue of Microorganisms (GCM) 10K type strain sequencing project: providing services to taxonomists for standard genome sequencing and annotation.</title>
        <authorList>
            <consortium name="The Broad Institute Genomics Platform"/>
            <consortium name="The Broad Institute Genome Sequencing Center for Infectious Disease"/>
            <person name="Wu L."/>
            <person name="Ma J."/>
        </authorList>
    </citation>
    <scope>NUCLEOTIDE SEQUENCE [LARGE SCALE GENOMIC DNA]</scope>
    <source>
        <strain evidence="10 11">JCM 15503</strain>
    </source>
</reference>
<dbReference type="NCBIfam" id="TIGR00905">
    <property type="entry name" value="2A0302"/>
    <property type="match status" value="1"/>
</dbReference>
<evidence type="ECO:0000256" key="1">
    <source>
        <dbReference type="ARBA" id="ARBA00004651"/>
    </source>
</evidence>
<keyword evidence="4" id="KW-1003">Cell membrane</keyword>
<feature type="transmembrane region" description="Helical" evidence="9">
    <location>
        <begin position="193"/>
        <end position="214"/>
    </location>
</feature>
<keyword evidence="7 9" id="KW-1133">Transmembrane helix</keyword>
<comment type="subcellular location">
    <subcellularLocation>
        <location evidence="1">Cell membrane</location>
        <topology evidence="1">Multi-pass membrane protein</topology>
    </subcellularLocation>
</comment>
<feature type="transmembrane region" description="Helical" evidence="9">
    <location>
        <begin position="326"/>
        <end position="344"/>
    </location>
</feature>
<protein>
    <submittedName>
        <fullName evidence="10">Arginine-ornithine antiporter</fullName>
    </submittedName>
</protein>
<evidence type="ECO:0000313" key="11">
    <source>
        <dbReference type="Proteomes" id="UP001500279"/>
    </source>
</evidence>
<keyword evidence="11" id="KW-1185">Reference proteome</keyword>
<comment type="similarity">
    <text evidence="2">Belongs to the amino acid-polyamine-organocation (APC) superfamily. Basic amino acid/polyamine antiporter (APA) (TC 2.A.3.2) family.</text>
</comment>
<proteinExistence type="inferred from homology"/>
<dbReference type="Proteomes" id="UP001500279">
    <property type="component" value="Unassembled WGS sequence"/>
</dbReference>
<dbReference type="PIRSF" id="PIRSF006060">
    <property type="entry name" value="AA_transporter"/>
    <property type="match status" value="1"/>
</dbReference>
<dbReference type="InterPro" id="IPR004754">
    <property type="entry name" value="Amino_acid_antiprt"/>
</dbReference>
<evidence type="ECO:0000256" key="4">
    <source>
        <dbReference type="ARBA" id="ARBA00022475"/>
    </source>
</evidence>
<accession>A0ABN1JJJ5</accession>
<keyword evidence="8 9" id="KW-0472">Membrane</keyword>
<evidence type="ECO:0000256" key="5">
    <source>
        <dbReference type="ARBA" id="ARBA00022692"/>
    </source>
</evidence>
<dbReference type="InterPro" id="IPR002293">
    <property type="entry name" value="AA/rel_permease1"/>
</dbReference>
<evidence type="ECO:0000256" key="6">
    <source>
        <dbReference type="ARBA" id="ARBA00022970"/>
    </source>
</evidence>
<evidence type="ECO:0000256" key="2">
    <source>
        <dbReference type="ARBA" id="ARBA00008220"/>
    </source>
</evidence>
<keyword evidence="6" id="KW-0029">Amino-acid transport</keyword>
<sequence>MGLGALSSLVVGSMIGSGVFSLPQNMAAGAGAGAILLGWAVTAVGMLSLALMFVQLSRQAPDAIGGVYGYARAGFGDFVGFNSAWGYWLSAVIGNAGYLIIIFSSLAYFLPNLGFGDGNTAAGIAGASVLLWLYHALVLRGVKSAAAVNTVVTLAKLVPLALFGVLVALAFQARSFSLDFWGSEALGPVFGQVKSTMLVTVWAFIGIEGAAVFSGRAREPGDVGRATVIGFLLTIVLYMAITLLSLGVVPQAELAAMKNPSTAAVLERAVGSWGAVLMLGGVLLSVGGAMLSWTMLAAEVPFSAGKERVFPAAFERENAQGAPTTALWWSNGVVQLMLLLSFFAGDAYLALIKLATSTILVPYLLCALFALKLSLRKGGAALGLTGGVATVYSLWLLYAAGPIYLLLTALIYAPGLAVHAWSQRAQGRSVLRGAEWALAAVLVAAAAATLAMLANGSLDLAKI</sequence>
<evidence type="ECO:0000313" key="10">
    <source>
        <dbReference type="EMBL" id="GAA0741165.1"/>
    </source>
</evidence>
<feature type="transmembrane region" description="Helical" evidence="9">
    <location>
        <begin position="350"/>
        <end position="371"/>
    </location>
</feature>
<dbReference type="PANTHER" id="PTHR42770">
    <property type="entry name" value="AMINO ACID TRANSPORTER-RELATED"/>
    <property type="match status" value="1"/>
</dbReference>
<dbReference type="Pfam" id="PF13520">
    <property type="entry name" value="AA_permease_2"/>
    <property type="match status" value="1"/>
</dbReference>
<feature type="transmembrane region" description="Helical" evidence="9">
    <location>
        <begin position="85"/>
        <end position="109"/>
    </location>
</feature>
<comment type="caution">
    <text evidence="10">The sequence shown here is derived from an EMBL/GenBank/DDBJ whole genome shotgun (WGS) entry which is preliminary data.</text>
</comment>
<keyword evidence="5 9" id="KW-0812">Transmembrane</keyword>
<evidence type="ECO:0000256" key="7">
    <source>
        <dbReference type="ARBA" id="ARBA00022989"/>
    </source>
</evidence>
<evidence type="ECO:0000256" key="8">
    <source>
        <dbReference type="ARBA" id="ARBA00023136"/>
    </source>
</evidence>
<keyword evidence="3" id="KW-0813">Transport</keyword>
<name>A0ABN1JJJ5_9BURK</name>
<dbReference type="InterPro" id="IPR050367">
    <property type="entry name" value="APC_superfamily"/>
</dbReference>
<dbReference type="Gene3D" id="1.20.1740.10">
    <property type="entry name" value="Amino acid/polyamine transporter I"/>
    <property type="match status" value="1"/>
</dbReference>
<feature type="transmembrane region" description="Helical" evidence="9">
    <location>
        <begin position="270"/>
        <end position="298"/>
    </location>
</feature>
<feature type="transmembrane region" description="Helical" evidence="9">
    <location>
        <begin position="151"/>
        <end position="173"/>
    </location>
</feature>
<evidence type="ECO:0000256" key="3">
    <source>
        <dbReference type="ARBA" id="ARBA00022448"/>
    </source>
</evidence>
<gene>
    <name evidence="10" type="primary">arcD</name>
    <name evidence="10" type="ORF">GCM10009107_03510</name>
</gene>
<organism evidence="10 11">
    <name type="scientific">Ideonella azotifigens</name>
    <dbReference type="NCBI Taxonomy" id="513160"/>
    <lineage>
        <taxon>Bacteria</taxon>
        <taxon>Pseudomonadati</taxon>
        <taxon>Pseudomonadota</taxon>
        <taxon>Betaproteobacteria</taxon>
        <taxon>Burkholderiales</taxon>
        <taxon>Sphaerotilaceae</taxon>
        <taxon>Ideonella</taxon>
    </lineage>
</organism>
<feature type="transmembrane region" description="Helical" evidence="9">
    <location>
        <begin position="433"/>
        <end position="454"/>
    </location>
</feature>
<dbReference type="EMBL" id="BAAAEW010000003">
    <property type="protein sequence ID" value="GAA0741165.1"/>
    <property type="molecule type" value="Genomic_DNA"/>
</dbReference>
<feature type="transmembrane region" description="Helical" evidence="9">
    <location>
        <begin position="121"/>
        <end position="139"/>
    </location>
</feature>
<evidence type="ECO:0000256" key="9">
    <source>
        <dbReference type="SAM" id="Phobius"/>
    </source>
</evidence>
<feature type="transmembrane region" description="Helical" evidence="9">
    <location>
        <begin position="226"/>
        <end position="250"/>
    </location>
</feature>
<feature type="transmembrane region" description="Helical" evidence="9">
    <location>
        <begin position="31"/>
        <end position="54"/>
    </location>
</feature>